<keyword evidence="3" id="KW-1185">Reference proteome</keyword>
<dbReference type="InterPro" id="IPR027417">
    <property type="entry name" value="P-loop_NTPase"/>
</dbReference>
<dbReference type="InterPro" id="IPR002586">
    <property type="entry name" value="CobQ/CobB/MinD/ParA_Nub-bd_dom"/>
</dbReference>
<protein>
    <submittedName>
        <fullName evidence="2">ParA family protein</fullName>
    </submittedName>
</protein>
<dbReference type="Gene3D" id="3.40.50.300">
    <property type="entry name" value="P-loop containing nucleotide triphosphate hydrolases"/>
    <property type="match status" value="1"/>
</dbReference>
<dbReference type="CDD" id="cd02042">
    <property type="entry name" value="ParAB_family"/>
    <property type="match status" value="1"/>
</dbReference>
<dbReference type="PANTHER" id="PTHR13696:SF96">
    <property type="entry name" value="COBQ_COBB_MIND_PARA NUCLEOTIDE BINDING DOMAIN-CONTAINING PROTEIN"/>
    <property type="match status" value="1"/>
</dbReference>
<dbReference type="Pfam" id="PF01656">
    <property type="entry name" value="CbiA"/>
    <property type="match status" value="1"/>
</dbReference>
<feature type="domain" description="CobQ/CobB/MinD/ParA nucleotide binding" evidence="1">
    <location>
        <begin position="6"/>
        <end position="185"/>
    </location>
</feature>
<organism evidence="2 3">
    <name type="scientific">Candidatus Competibacter phosphatis</name>
    <dbReference type="NCBI Taxonomy" id="221280"/>
    <lineage>
        <taxon>Bacteria</taxon>
        <taxon>Pseudomonadati</taxon>
        <taxon>Pseudomonadota</taxon>
        <taxon>Gammaproteobacteria</taxon>
        <taxon>Candidatus Competibacteraceae</taxon>
        <taxon>Candidatus Competibacter</taxon>
    </lineage>
</organism>
<evidence type="ECO:0000313" key="3">
    <source>
        <dbReference type="Proteomes" id="UP000760480"/>
    </source>
</evidence>
<evidence type="ECO:0000313" key="2">
    <source>
        <dbReference type="EMBL" id="NMQ21148.1"/>
    </source>
</evidence>
<dbReference type="SUPFAM" id="SSF52540">
    <property type="entry name" value="P-loop containing nucleoside triphosphate hydrolases"/>
    <property type="match status" value="1"/>
</dbReference>
<accession>A0ABX1TNY6</accession>
<gene>
    <name evidence="2" type="ORF">E4P82_19275</name>
</gene>
<comment type="caution">
    <text evidence="2">The sequence shown here is derived from an EMBL/GenBank/DDBJ whole genome shotgun (WGS) entry which is preliminary data.</text>
</comment>
<evidence type="ECO:0000259" key="1">
    <source>
        <dbReference type="Pfam" id="PF01656"/>
    </source>
</evidence>
<sequence length="220" mass="23146">MPAKIVVIANQKGGCGKTTIAMQVGGTLGRAGNRVLIVDADPQGTATRWAASAADESSFPAHVAGLAAAGGKVHREIKKYLDSYDYILVDCPPAVDSPVPQSALLIADVALVPIIPSPADLWAATGTRGLIERAGDINTALQARMVVNMLQSNTSMSKEVLEVLEDFGIPLTLAKLHLRTAYRQAAVFGGTVHDLGREAAKAVQEVEALAHEILSLFKNN</sequence>
<dbReference type="PIRSF" id="PIRSF009320">
    <property type="entry name" value="Nuc_binding_HP_1000"/>
    <property type="match status" value="1"/>
</dbReference>
<dbReference type="InterPro" id="IPR048089">
    <property type="entry name" value="McdA"/>
</dbReference>
<reference evidence="2 3" key="1">
    <citation type="submission" date="2019-03" db="EMBL/GenBank/DDBJ databases">
        <title>Metabolic reconstructions from genomes of highly enriched 'Candidatus Accumulibacter' and 'Candidatus Competibacter' bioreactor populations.</title>
        <authorList>
            <person name="Annavajhala M.K."/>
            <person name="Welles L."/>
            <person name="Abbas B."/>
            <person name="Sorokin D."/>
            <person name="Park H."/>
            <person name="Van Loosdrecht M."/>
            <person name="Chandran K."/>
        </authorList>
    </citation>
    <scope>NUCLEOTIDE SEQUENCE [LARGE SCALE GENOMIC DNA]</scope>
    <source>
        <strain evidence="2 3">SBR_G</strain>
    </source>
</reference>
<dbReference type="NCBIfam" id="NF041546">
    <property type="entry name" value="ParA_partition"/>
    <property type="match status" value="1"/>
</dbReference>
<proteinExistence type="predicted"/>
<dbReference type="InterPro" id="IPR050678">
    <property type="entry name" value="DNA_Partitioning_ATPase"/>
</dbReference>
<name>A0ABX1TNY6_9GAMM</name>
<dbReference type="RefSeq" id="WP_169250415.1">
    <property type="nucleotide sequence ID" value="NZ_SPMZ01000077.1"/>
</dbReference>
<dbReference type="Proteomes" id="UP000760480">
    <property type="component" value="Unassembled WGS sequence"/>
</dbReference>
<dbReference type="EMBL" id="SPMZ01000077">
    <property type="protein sequence ID" value="NMQ21148.1"/>
    <property type="molecule type" value="Genomic_DNA"/>
</dbReference>
<dbReference type="PANTHER" id="PTHR13696">
    <property type="entry name" value="P-LOOP CONTAINING NUCLEOSIDE TRIPHOSPHATE HYDROLASE"/>
    <property type="match status" value="1"/>
</dbReference>